<evidence type="ECO:0000313" key="3">
    <source>
        <dbReference type="Proteomes" id="UP000311382"/>
    </source>
</evidence>
<gene>
    <name evidence="2" type="ORF">DMC30DRAFT_390298</name>
</gene>
<keyword evidence="3" id="KW-1185">Reference proteome</keyword>
<evidence type="ECO:0000313" key="2">
    <source>
        <dbReference type="EMBL" id="TNY23096.1"/>
    </source>
</evidence>
<proteinExistence type="predicted"/>
<dbReference type="Proteomes" id="UP000311382">
    <property type="component" value="Unassembled WGS sequence"/>
</dbReference>
<reference evidence="2 3" key="1">
    <citation type="submission" date="2019-03" db="EMBL/GenBank/DDBJ databases">
        <title>Rhodosporidium diobovatum UCD-FST 08-225 genome sequencing, assembly, and annotation.</title>
        <authorList>
            <person name="Fakankun I.U."/>
            <person name="Fristensky B."/>
            <person name="Levin D.B."/>
        </authorList>
    </citation>
    <scope>NUCLEOTIDE SEQUENCE [LARGE SCALE GENOMIC DNA]</scope>
    <source>
        <strain evidence="2 3">UCD-FST 08-225</strain>
    </source>
</reference>
<feature type="compositionally biased region" description="Basic and acidic residues" evidence="1">
    <location>
        <begin position="246"/>
        <end position="261"/>
    </location>
</feature>
<comment type="caution">
    <text evidence="2">The sequence shown here is derived from an EMBL/GenBank/DDBJ whole genome shotgun (WGS) entry which is preliminary data.</text>
</comment>
<dbReference type="EMBL" id="SOZI01000015">
    <property type="protein sequence ID" value="TNY23096.1"/>
    <property type="molecule type" value="Genomic_DNA"/>
</dbReference>
<feature type="region of interest" description="Disordered" evidence="1">
    <location>
        <begin position="233"/>
        <end position="261"/>
    </location>
</feature>
<organism evidence="2 3">
    <name type="scientific">Rhodotorula diobovata</name>
    <dbReference type="NCBI Taxonomy" id="5288"/>
    <lineage>
        <taxon>Eukaryota</taxon>
        <taxon>Fungi</taxon>
        <taxon>Dikarya</taxon>
        <taxon>Basidiomycota</taxon>
        <taxon>Pucciniomycotina</taxon>
        <taxon>Microbotryomycetes</taxon>
        <taxon>Sporidiobolales</taxon>
        <taxon>Sporidiobolaceae</taxon>
        <taxon>Rhodotorula</taxon>
    </lineage>
</organism>
<evidence type="ECO:0000256" key="1">
    <source>
        <dbReference type="SAM" id="MobiDB-lite"/>
    </source>
</evidence>
<dbReference type="AlphaFoldDB" id="A0A5C5G3E8"/>
<sequence>MFENPSTSGHGYFDLDAIEKGVYFSHPPVTPGVGPATDRWRAVRRANGLFLDGRLDELRREIRAVQEKLEAAGLPRACDAFIPHARGSARPQTLVPLRSLNEAVPASSRGVALRLEAVTSERRTEGALRGELERLQGQRARLLKVAAALHRLDSTGQLLAVWRSMETPVKSPGGWFGLLDAEERIYKSLGSAQSPRSELTLGKWRSTRRNQGMLLDGRLTELNREIAKTDRELAQLERVSSHSGRRGHEHEGEDASADRSLGHEYEMGWTAARRYRDSDRGRASAAGW</sequence>
<name>A0A5C5G3E8_9BASI</name>
<accession>A0A5C5G3E8</accession>
<protein>
    <submittedName>
        <fullName evidence="2">Uncharacterized protein</fullName>
    </submittedName>
</protein>